<keyword evidence="5" id="KW-0235">DNA replication</keyword>
<dbReference type="Pfam" id="PF21500">
    <property type="entry name" value="HolB_lid"/>
    <property type="match status" value="1"/>
</dbReference>
<name>A0A2N4XXF7_9GAMM</name>
<dbReference type="InterPro" id="IPR027417">
    <property type="entry name" value="P-loop_NTPase"/>
</dbReference>
<dbReference type="NCBIfam" id="TIGR00678">
    <property type="entry name" value="holB"/>
    <property type="match status" value="1"/>
</dbReference>
<dbReference type="SUPFAM" id="SSF48019">
    <property type="entry name" value="post-AAA+ oligomerization domain-like"/>
    <property type="match status" value="1"/>
</dbReference>
<evidence type="ECO:0000256" key="2">
    <source>
        <dbReference type="ARBA" id="ARBA00014363"/>
    </source>
</evidence>
<evidence type="ECO:0000256" key="1">
    <source>
        <dbReference type="ARBA" id="ARBA00012417"/>
    </source>
</evidence>
<dbReference type="PANTHER" id="PTHR11669">
    <property type="entry name" value="REPLICATION FACTOR C / DNA POLYMERASE III GAMMA-TAU SUBUNIT"/>
    <property type="match status" value="1"/>
</dbReference>
<dbReference type="GO" id="GO:0003677">
    <property type="term" value="F:DNA binding"/>
    <property type="evidence" value="ECO:0007669"/>
    <property type="project" value="InterPro"/>
</dbReference>
<dbReference type="Gene3D" id="3.40.50.300">
    <property type="entry name" value="P-loop containing nucleotide triphosphate hydrolases"/>
    <property type="match status" value="1"/>
</dbReference>
<feature type="domain" description="DNA polymerase III subunit delta' AAA+ ATPase lid" evidence="9">
    <location>
        <begin position="167"/>
        <end position="207"/>
    </location>
</feature>
<evidence type="ECO:0000256" key="6">
    <source>
        <dbReference type="ARBA" id="ARBA00022932"/>
    </source>
</evidence>
<dbReference type="InterPro" id="IPR015199">
    <property type="entry name" value="DNA_pol_III_delta_C"/>
</dbReference>
<dbReference type="GO" id="GO:0006261">
    <property type="term" value="P:DNA-templated DNA replication"/>
    <property type="evidence" value="ECO:0007669"/>
    <property type="project" value="TreeGrafter"/>
</dbReference>
<accession>A0A2N4XXF7</accession>
<dbReference type="GO" id="GO:0003887">
    <property type="term" value="F:DNA-directed DNA polymerase activity"/>
    <property type="evidence" value="ECO:0007669"/>
    <property type="project" value="UniProtKB-KW"/>
</dbReference>
<dbReference type="GO" id="GO:0008408">
    <property type="term" value="F:3'-5' exonuclease activity"/>
    <property type="evidence" value="ECO:0007669"/>
    <property type="project" value="InterPro"/>
</dbReference>
<evidence type="ECO:0000259" key="8">
    <source>
        <dbReference type="Pfam" id="PF09115"/>
    </source>
</evidence>
<keyword evidence="6" id="KW-0239">DNA-directed DNA polymerase</keyword>
<reference evidence="10 11" key="1">
    <citation type="submission" date="2017-06" db="EMBL/GenBank/DDBJ databases">
        <title>Metabolic interaction between xylem feeders and their symbionts.</title>
        <authorList>
            <person name="Chouaia B."/>
        </authorList>
    </citation>
    <scope>NUCLEOTIDE SEQUENCE [LARGE SCALE GENOMIC DNA]</scope>
    <source>
        <strain evidence="10 11">Gra</strain>
    </source>
</reference>
<dbReference type="InterPro" id="IPR048731">
    <property type="entry name" value="HolB_lid-gammaproteobact"/>
</dbReference>
<dbReference type="Pfam" id="PF13177">
    <property type="entry name" value="DNA_pol3_delta2"/>
    <property type="match status" value="1"/>
</dbReference>
<dbReference type="AlphaFoldDB" id="A0A2N4XXF7"/>
<dbReference type="RefSeq" id="WP_101626728.1">
    <property type="nucleotide sequence ID" value="NZ_NJPO01000046.1"/>
</dbReference>
<dbReference type="OrthoDB" id="9811073at2"/>
<protein>
    <recommendedName>
        <fullName evidence="2">DNA polymerase III subunit delta'</fullName>
        <ecNumber evidence="1">2.7.7.7</ecNumber>
    </recommendedName>
</protein>
<evidence type="ECO:0000256" key="7">
    <source>
        <dbReference type="ARBA" id="ARBA00049244"/>
    </source>
</evidence>
<dbReference type="Proteomes" id="UP000234253">
    <property type="component" value="Unassembled WGS sequence"/>
</dbReference>
<sequence length="339" mass="38344">MILYPWLESDYLNILTRYQQGKGHHALLLYSPKGNGKASLFQALSRWLICLQPNTIRNCGQCHSCQLMNAGNHPDYYQLELEKGQQSIGVETIRVFIESLYSHARQGGAKVISLSHIELLTKQGVNALLKIIEEPPNNTYFLLGCRDKSCLLPTLLSRCLCWQLSYPDEALGLSWLQQQKNTYPSLAASTALRLCGGAPLAALALLQPACWKQRIALCMAMSEALHCSDWLTLLPLLNGHNHKDNNNGPMHWLLTILIDALKWQQGAQDFVVNVDQTHLVTAVAARWDSMTLHHQVQQWLNCRRKTTEVSGINRQLLLAYQLLNWELDMSDLYTNISTL</sequence>
<dbReference type="SUPFAM" id="SSF52540">
    <property type="entry name" value="P-loop containing nucleoside triphosphate hydrolases"/>
    <property type="match status" value="1"/>
</dbReference>
<organism evidence="10 11">
    <name type="scientific">Candidatus Palibaumannia cicadellinicola</name>
    <dbReference type="NCBI Taxonomy" id="186490"/>
    <lineage>
        <taxon>Bacteria</taxon>
        <taxon>Pseudomonadati</taxon>
        <taxon>Pseudomonadota</taxon>
        <taxon>Gammaproteobacteria</taxon>
        <taxon>Candidatus Palibaumannia</taxon>
    </lineage>
</organism>
<dbReference type="InterPro" id="IPR004622">
    <property type="entry name" value="DNA_pol_HolB"/>
</dbReference>
<dbReference type="Gene3D" id="1.10.8.10">
    <property type="entry name" value="DNA helicase RuvA subunit, C-terminal domain"/>
    <property type="match status" value="1"/>
</dbReference>
<feature type="domain" description="DNA polymerase III delta subunit C-terminal" evidence="8">
    <location>
        <begin position="210"/>
        <end position="326"/>
    </location>
</feature>
<gene>
    <name evidence="10" type="primary">holB</name>
    <name evidence="10" type="ORF">CEX73_00850</name>
</gene>
<evidence type="ECO:0000256" key="3">
    <source>
        <dbReference type="ARBA" id="ARBA00022679"/>
    </source>
</evidence>
<evidence type="ECO:0000313" key="10">
    <source>
        <dbReference type="EMBL" id="PLK59073.1"/>
    </source>
</evidence>
<comment type="caution">
    <text evidence="10">The sequence shown here is derived from an EMBL/GenBank/DDBJ whole genome shotgun (WGS) entry which is preliminary data.</text>
</comment>
<dbReference type="EMBL" id="NJPO01000046">
    <property type="protein sequence ID" value="PLK59073.1"/>
    <property type="molecule type" value="Genomic_DNA"/>
</dbReference>
<evidence type="ECO:0000259" key="9">
    <source>
        <dbReference type="Pfam" id="PF21500"/>
    </source>
</evidence>
<dbReference type="Gene3D" id="1.20.272.10">
    <property type="match status" value="1"/>
</dbReference>
<evidence type="ECO:0000313" key="11">
    <source>
        <dbReference type="Proteomes" id="UP000234253"/>
    </source>
</evidence>
<dbReference type="GO" id="GO:0009360">
    <property type="term" value="C:DNA polymerase III complex"/>
    <property type="evidence" value="ECO:0007669"/>
    <property type="project" value="InterPro"/>
</dbReference>
<dbReference type="PANTHER" id="PTHR11669:SF8">
    <property type="entry name" value="DNA POLYMERASE III SUBUNIT DELTA"/>
    <property type="match status" value="1"/>
</dbReference>
<dbReference type="EC" id="2.7.7.7" evidence="1"/>
<dbReference type="Pfam" id="PF09115">
    <property type="entry name" value="DNApol3-delta_C"/>
    <property type="match status" value="1"/>
</dbReference>
<comment type="catalytic activity">
    <reaction evidence="7">
        <text>DNA(n) + a 2'-deoxyribonucleoside 5'-triphosphate = DNA(n+1) + diphosphate</text>
        <dbReference type="Rhea" id="RHEA:22508"/>
        <dbReference type="Rhea" id="RHEA-COMP:17339"/>
        <dbReference type="Rhea" id="RHEA-COMP:17340"/>
        <dbReference type="ChEBI" id="CHEBI:33019"/>
        <dbReference type="ChEBI" id="CHEBI:61560"/>
        <dbReference type="ChEBI" id="CHEBI:173112"/>
        <dbReference type="EC" id="2.7.7.7"/>
    </reaction>
</comment>
<dbReference type="InterPro" id="IPR050238">
    <property type="entry name" value="DNA_Rep/Repair_Clamp_Loader"/>
</dbReference>
<keyword evidence="4" id="KW-0548">Nucleotidyltransferase</keyword>
<proteinExistence type="predicted"/>
<evidence type="ECO:0000256" key="5">
    <source>
        <dbReference type="ARBA" id="ARBA00022705"/>
    </source>
</evidence>
<keyword evidence="3" id="KW-0808">Transferase</keyword>
<evidence type="ECO:0000256" key="4">
    <source>
        <dbReference type="ARBA" id="ARBA00022695"/>
    </source>
</evidence>
<dbReference type="InterPro" id="IPR008921">
    <property type="entry name" value="DNA_pol3_clamp-load_cplx_C"/>
</dbReference>